<dbReference type="RefSeq" id="WP_344380735.1">
    <property type="nucleotide sequence ID" value="NZ_BAAASQ010000053.1"/>
</dbReference>
<dbReference type="Proteomes" id="UP001595834">
    <property type="component" value="Unassembled WGS sequence"/>
</dbReference>
<keyword evidence="2" id="KW-1185">Reference proteome</keyword>
<organism evidence="1 2">
    <name type="scientific">Streptomyces mauvecolor</name>
    <dbReference type="NCBI Taxonomy" id="58345"/>
    <lineage>
        <taxon>Bacteria</taxon>
        <taxon>Bacillati</taxon>
        <taxon>Actinomycetota</taxon>
        <taxon>Actinomycetes</taxon>
        <taxon>Kitasatosporales</taxon>
        <taxon>Streptomycetaceae</taxon>
        <taxon>Streptomyces</taxon>
    </lineage>
</organism>
<sequence length="82" mass="9123">MSVEVLGDHGVIGSPTPRPDYWEDAFMPLRTPRGRTTERNHIAGNLDELYSIVPLAGQLQSFGAGTVDQHRDQLLVRHRLCG</sequence>
<comment type="caution">
    <text evidence="1">The sequence shown here is derived from an EMBL/GenBank/DDBJ whole genome shotgun (WGS) entry which is preliminary data.</text>
</comment>
<accession>A0ABV9UY47</accession>
<protein>
    <submittedName>
        <fullName evidence="1">Uncharacterized protein</fullName>
    </submittedName>
</protein>
<evidence type="ECO:0000313" key="2">
    <source>
        <dbReference type="Proteomes" id="UP001595834"/>
    </source>
</evidence>
<reference evidence="2" key="1">
    <citation type="journal article" date="2019" name="Int. J. Syst. Evol. Microbiol.">
        <title>The Global Catalogue of Microorganisms (GCM) 10K type strain sequencing project: providing services to taxonomists for standard genome sequencing and annotation.</title>
        <authorList>
            <consortium name="The Broad Institute Genomics Platform"/>
            <consortium name="The Broad Institute Genome Sequencing Center for Infectious Disease"/>
            <person name="Wu L."/>
            <person name="Ma J."/>
        </authorList>
    </citation>
    <scope>NUCLEOTIDE SEQUENCE [LARGE SCALE GENOMIC DNA]</scope>
    <source>
        <strain evidence="2">CCM 7224</strain>
    </source>
</reference>
<proteinExistence type="predicted"/>
<gene>
    <name evidence="1" type="ORF">ACFPFX_34815</name>
</gene>
<name>A0ABV9UY47_9ACTN</name>
<dbReference type="EMBL" id="JBHSIZ010000049">
    <property type="protein sequence ID" value="MFC4961476.1"/>
    <property type="molecule type" value="Genomic_DNA"/>
</dbReference>
<evidence type="ECO:0000313" key="1">
    <source>
        <dbReference type="EMBL" id="MFC4961476.1"/>
    </source>
</evidence>